<keyword evidence="1 2" id="KW-0728">SH3 domain</keyword>
<dbReference type="PANTHER" id="PTHR14167:SF92">
    <property type="entry name" value="CIN85 AND CD2AP RELATED, ISOFORM J"/>
    <property type="match status" value="1"/>
</dbReference>
<protein>
    <submittedName>
        <fullName evidence="5">DgyrCDS2952</fullName>
    </submittedName>
</protein>
<feature type="compositionally biased region" description="Polar residues" evidence="3">
    <location>
        <begin position="273"/>
        <end position="302"/>
    </location>
</feature>
<comment type="caution">
    <text evidence="5">The sequence shown here is derived from an EMBL/GenBank/DDBJ whole genome shotgun (WGS) entry which is preliminary data.</text>
</comment>
<dbReference type="Proteomes" id="UP000549394">
    <property type="component" value="Unassembled WGS sequence"/>
</dbReference>
<dbReference type="Pfam" id="PF00018">
    <property type="entry name" value="SH3_1"/>
    <property type="match status" value="4"/>
</dbReference>
<feature type="domain" description="SH3" evidence="4">
    <location>
        <begin position="569"/>
        <end position="629"/>
    </location>
</feature>
<dbReference type="CDD" id="cd00174">
    <property type="entry name" value="SH3"/>
    <property type="match status" value="1"/>
</dbReference>
<dbReference type="SUPFAM" id="SSF50044">
    <property type="entry name" value="SH3-domain"/>
    <property type="match status" value="4"/>
</dbReference>
<feature type="domain" description="SH3" evidence="4">
    <location>
        <begin position="494"/>
        <end position="553"/>
    </location>
</feature>
<evidence type="ECO:0000259" key="4">
    <source>
        <dbReference type="PROSITE" id="PS50002"/>
    </source>
</evidence>
<dbReference type="InterPro" id="IPR001452">
    <property type="entry name" value="SH3_domain"/>
</dbReference>
<dbReference type="PROSITE" id="PS50002">
    <property type="entry name" value="SH3"/>
    <property type="match status" value="4"/>
</dbReference>
<organism evidence="5 6">
    <name type="scientific">Dimorphilus gyrociliatus</name>
    <dbReference type="NCBI Taxonomy" id="2664684"/>
    <lineage>
        <taxon>Eukaryota</taxon>
        <taxon>Metazoa</taxon>
        <taxon>Spiralia</taxon>
        <taxon>Lophotrochozoa</taxon>
        <taxon>Annelida</taxon>
        <taxon>Polychaeta</taxon>
        <taxon>Polychaeta incertae sedis</taxon>
        <taxon>Dinophilidae</taxon>
        <taxon>Dimorphilus</taxon>
    </lineage>
</organism>
<evidence type="ECO:0000313" key="6">
    <source>
        <dbReference type="Proteomes" id="UP000549394"/>
    </source>
</evidence>
<dbReference type="InterPro" id="IPR036028">
    <property type="entry name" value="SH3-like_dom_sf"/>
</dbReference>
<feature type="compositionally biased region" description="Polar residues" evidence="3">
    <location>
        <begin position="349"/>
        <end position="389"/>
    </location>
</feature>
<name>A0A7I8VDI5_9ANNE</name>
<feature type="domain" description="SH3" evidence="4">
    <location>
        <begin position="630"/>
        <end position="684"/>
    </location>
</feature>
<dbReference type="PRINTS" id="PR00499">
    <property type="entry name" value="P67PHOX"/>
</dbReference>
<keyword evidence="6" id="KW-1185">Reference proteome</keyword>
<feature type="region of interest" description="Disordered" evidence="3">
    <location>
        <begin position="349"/>
        <end position="418"/>
    </location>
</feature>
<dbReference type="InterPro" id="IPR050384">
    <property type="entry name" value="Endophilin_SH3RF"/>
</dbReference>
<feature type="domain" description="SH3" evidence="4">
    <location>
        <begin position="428"/>
        <end position="487"/>
    </location>
</feature>
<evidence type="ECO:0000256" key="3">
    <source>
        <dbReference type="SAM" id="MobiDB-lite"/>
    </source>
</evidence>
<evidence type="ECO:0000256" key="1">
    <source>
        <dbReference type="ARBA" id="ARBA00022443"/>
    </source>
</evidence>
<reference evidence="5 6" key="1">
    <citation type="submission" date="2020-08" db="EMBL/GenBank/DDBJ databases">
        <authorList>
            <person name="Hejnol A."/>
        </authorList>
    </citation>
    <scope>NUCLEOTIDE SEQUENCE [LARGE SCALE GENOMIC DNA]</scope>
</reference>
<feature type="region of interest" description="Disordered" evidence="3">
    <location>
        <begin position="259"/>
        <end position="302"/>
    </location>
</feature>
<evidence type="ECO:0000256" key="2">
    <source>
        <dbReference type="PROSITE-ProRule" id="PRU00192"/>
    </source>
</evidence>
<dbReference type="PRINTS" id="PR00452">
    <property type="entry name" value="SH3DOMAIN"/>
</dbReference>
<dbReference type="AlphaFoldDB" id="A0A7I8VDI5"/>
<dbReference type="GO" id="GO:0016477">
    <property type="term" value="P:cell migration"/>
    <property type="evidence" value="ECO:0007669"/>
    <property type="project" value="TreeGrafter"/>
</dbReference>
<gene>
    <name evidence="5" type="ORF">DGYR_LOCUS2718</name>
</gene>
<dbReference type="Gene3D" id="2.30.30.40">
    <property type="entry name" value="SH3 Domains"/>
    <property type="match status" value="4"/>
</dbReference>
<accession>A0A7I8VDI5</accession>
<dbReference type="EMBL" id="CAJFCJ010000004">
    <property type="protein sequence ID" value="CAD5113784.1"/>
    <property type="molecule type" value="Genomic_DNA"/>
</dbReference>
<dbReference type="SMART" id="SM00326">
    <property type="entry name" value="SH3"/>
    <property type="match status" value="4"/>
</dbReference>
<dbReference type="OrthoDB" id="27823at2759"/>
<sequence length="684" mass="72711">MATASAARSFASSNPNLIRQAPSVASSVANSGLIQKAPQAAAFAANSGLIQKAPQAAAFAANSGLIQKAPEAAAFAANSGLLQKAPEAAAFAANSGLIQKAPEAAAFAANSGLLQKAPEAAAFAANSGLIQKAPEAAAFAANSGLLQKAPEAAAFAANSGLIQKAPEAAAFAANSGLLQKAPEAAAFAANSGLIQKAPEAAAFAANSGLLQKAPEAAAFVANSGFIQKAPAAAASVANSDFIQKASSVASAQSKSNLISFSPEKETQPPISLPRSSSTMGLLSVPKNNGSETSQPSRSNVSSLVDRYKDLRIIGSFTNTYNTNKPKAEQEVNRTRLAENNPFELIGLNESANSAGQNDSTTNFASESVETTASNNNLSPPSRANNNHISLNTKKKRPPRPPPPKALTKPNNPEIKHKVGPTSLYKSVMTEPHGLAILDYNAKQLNELSFKKGDIILLQRSIDSKWIYAKNGDKEGSCPVNYMNIISRPQYFIEPIVEVCYAKFPFTGENSTELSFREGDKIRLIDRISDEWLIGELNDSIGSFPLSFVELQSPILDNLKNDKKQSLIKKDIRIAIAEYDYISDASEDLQFKKGEVINITEFIDDNWMKGQSSNGSTGLFPSNFVHIIPNEKIACAEFDYESNVEGDLSFKQGDSIIILEDINNEWVKGQVSHKVGICPKNFLKF</sequence>
<dbReference type="PANTHER" id="PTHR14167">
    <property type="entry name" value="SH3 DOMAIN-CONTAINING"/>
    <property type="match status" value="1"/>
</dbReference>
<evidence type="ECO:0000313" key="5">
    <source>
        <dbReference type="EMBL" id="CAD5113784.1"/>
    </source>
</evidence>
<dbReference type="GO" id="GO:0007015">
    <property type="term" value="P:actin filament organization"/>
    <property type="evidence" value="ECO:0007669"/>
    <property type="project" value="TreeGrafter"/>
</dbReference>
<proteinExistence type="predicted"/>